<name>A0A7I8BUF6_9BURK</name>
<dbReference type="AlphaFoldDB" id="A0A7I8BUF6"/>
<evidence type="ECO:0000256" key="1">
    <source>
        <dbReference type="ARBA" id="ARBA00010986"/>
    </source>
</evidence>
<dbReference type="PANTHER" id="PTHR30536">
    <property type="entry name" value="ALTRONATE/GALACTARATE DEHYDRATASE"/>
    <property type="match status" value="1"/>
</dbReference>
<dbReference type="Proteomes" id="UP000510888">
    <property type="component" value="Chromosome 2"/>
</dbReference>
<proteinExistence type="inferred from homology"/>
<evidence type="ECO:0000259" key="4">
    <source>
        <dbReference type="Pfam" id="PF20629"/>
    </source>
</evidence>
<dbReference type="InterPro" id="IPR052172">
    <property type="entry name" value="UxaA_altronate/galactarate_dh"/>
</dbReference>
<protein>
    <submittedName>
        <fullName evidence="5">Hydrolase</fullName>
    </submittedName>
</protein>
<feature type="domain" description="D-galactarate/Altronate dehydratase second" evidence="3">
    <location>
        <begin position="32"/>
        <end position="164"/>
    </location>
</feature>
<dbReference type="InterPro" id="IPR048332">
    <property type="entry name" value="GD_AH_C"/>
</dbReference>
<dbReference type="EMBL" id="AP023175">
    <property type="protein sequence ID" value="BCF91979.1"/>
    <property type="molecule type" value="Genomic_DNA"/>
</dbReference>
<dbReference type="GO" id="GO:0016787">
    <property type="term" value="F:hydrolase activity"/>
    <property type="evidence" value="ECO:0007669"/>
    <property type="project" value="UniProtKB-KW"/>
</dbReference>
<dbReference type="GO" id="GO:0016829">
    <property type="term" value="F:lyase activity"/>
    <property type="evidence" value="ECO:0007669"/>
    <property type="project" value="UniProtKB-KW"/>
</dbReference>
<organism evidence="5 6">
    <name type="scientific">Paraburkholderia largidicola</name>
    <dbReference type="NCBI Taxonomy" id="3014751"/>
    <lineage>
        <taxon>Bacteria</taxon>
        <taxon>Pseudomonadati</taxon>
        <taxon>Pseudomonadota</taxon>
        <taxon>Betaproteobacteria</taxon>
        <taxon>Burkholderiales</taxon>
        <taxon>Burkholderiaceae</taxon>
        <taxon>Paraburkholderia</taxon>
    </lineage>
</organism>
<dbReference type="KEGG" id="plad:PPGU16_50460"/>
<dbReference type="InterPro" id="IPR007392">
    <property type="entry name" value="GD_AH_second"/>
</dbReference>
<dbReference type="Pfam" id="PF20629">
    <property type="entry name" value="GD_AH_C"/>
    <property type="match status" value="1"/>
</dbReference>
<evidence type="ECO:0000313" key="5">
    <source>
        <dbReference type="EMBL" id="BCF91979.1"/>
    </source>
</evidence>
<feature type="domain" description="D-galactarate/Altronate dehydratase C-terminal" evidence="4">
    <location>
        <begin position="179"/>
        <end position="425"/>
    </location>
</feature>
<keyword evidence="5" id="KW-0378">Hydrolase</keyword>
<dbReference type="Pfam" id="PF04295">
    <property type="entry name" value="GD_AH_second"/>
    <property type="match status" value="1"/>
</dbReference>
<comment type="similarity">
    <text evidence="1">Belongs to the UxaA family.</text>
</comment>
<evidence type="ECO:0000313" key="6">
    <source>
        <dbReference type="Proteomes" id="UP000510888"/>
    </source>
</evidence>
<sequence length="451" mass="47773">MHSSITEAGQQNMTDISVANTAQSAMLPMLQGYLRSDGRKGIRNVVAVAYLVECAHHVAREIVAQFRPSFDAFDDASAEQEPPVHLIGFPGCYPNSYAEKMMEQLTTHPNVGAVLFVSLGCESMNKHYLVDVVRASGRPVHVLTIQEKGGTRSTIQYGVDWVLEARGELAKQKKVPMALSELVIGTICGGSDGTSGITANPAVGRAFDHFIEHDATCIFEETGELVGCEFHMKSRAARDDLGDEIVACVAKAARYYSILGHGSFAVGNADGGLTTQEEKSLGAYAKSGASPIVGIVKPGDVPPTGGLYLLDVVPDGEPRFGFPNISDNAEIAELIACGAHVILFTTGRGSVVGSAISPVIKVCANPNTYRNLSGDMDVDAGRILEGRATLDEVGREVFDVTLAVAQGAASKSESLGHQEFILTYKTFEPVGPACLPSNAALPHRVVSVVAQ</sequence>
<reference evidence="5 6" key="1">
    <citation type="journal article" date="2020" name="Genes (Basel)">
        <title>Genomic Comparison of Insect Gut Symbionts from Divergent Burkholderia Subclades.</title>
        <authorList>
            <person name="Takeshita K."/>
            <person name="Kikuchi Y."/>
        </authorList>
    </citation>
    <scope>NUCLEOTIDE SEQUENCE [LARGE SCALE GENOMIC DNA]</scope>
    <source>
        <strain evidence="5 6">PGU16</strain>
    </source>
</reference>
<dbReference type="GO" id="GO:0019698">
    <property type="term" value="P:D-galacturonate catabolic process"/>
    <property type="evidence" value="ECO:0007669"/>
    <property type="project" value="TreeGrafter"/>
</dbReference>
<gene>
    <name evidence="5" type="ORF">PPGU16_50460</name>
</gene>
<keyword evidence="6" id="KW-1185">Reference proteome</keyword>
<keyword evidence="2" id="KW-0456">Lyase</keyword>
<evidence type="ECO:0000259" key="3">
    <source>
        <dbReference type="Pfam" id="PF04295"/>
    </source>
</evidence>
<dbReference type="PANTHER" id="PTHR30536:SF5">
    <property type="entry name" value="ALTRONATE DEHYDRATASE"/>
    <property type="match status" value="1"/>
</dbReference>
<evidence type="ECO:0000256" key="2">
    <source>
        <dbReference type="ARBA" id="ARBA00023239"/>
    </source>
</evidence>
<accession>A0A7I8BUF6</accession>